<dbReference type="EMBL" id="BTSX01000004">
    <property type="protein sequence ID" value="GMS92306.1"/>
    <property type="molecule type" value="Genomic_DNA"/>
</dbReference>
<feature type="transmembrane region" description="Helical" evidence="1">
    <location>
        <begin position="31"/>
        <end position="54"/>
    </location>
</feature>
<evidence type="ECO:0000313" key="3">
    <source>
        <dbReference type="Proteomes" id="UP001432027"/>
    </source>
</evidence>
<proteinExistence type="predicted"/>
<reference evidence="2" key="1">
    <citation type="submission" date="2023-10" db="EMBL/GenBank/DDBJ databases">
        <title>Genome assembly of Pristionchus species.</title>
        <authorList>
            <person name="Yoshida K."/>
            <person name="Sommer R.J."/>
        </authorList>
    </citation>
    <scope>NUCLEOTIDE SEQUENCE</scope>
    <source>
        <strain evidence="2">RS0144</strain>
    </source>
</reference>
<evidence type="ECO:0000256" key="1">
    <source>
        <dbReference type="SAM" id="Phobius"/>
    </source>
</evidence>
<dbReference type="Proteomes" id="UP001432027">
    <property type="component" value="Unassembled WGS sequence"/>
</dbReference>
<comment type="caution">
    <text evidence="2">The sequence shown here is derived from an EMBL/GenBank/DDBJ whole genome shotgun (WGS) entry which is preliminary data.</text>
</comment>
<keyword evidence="1" id="KW-1133">Transmembrane helix</keyword>
<feature type="non-terminal residue" evidence="2">
    <location>
        <position position="1"/>
    </location>
</feature>
<keyword evidence="1" id="KW-0472">Membrane</keyword>
<feature type="transmembrane region" description="Helical" evidence="1">
    <location>
        <begin position="66"/>
        <end position="86"/>
    </location>
</feature>
<dbReference type="AlphaFoldDB" id="A0AAV5T9P9"/>
<evidence type="ECO:0000313" key="2">
    <source>
        <dbReference type="EMBL" id="GMS92306.1"/>
    </source>
</evidence>
<accession>A0AAV5T9P9</accession>
<keyword evidence="3" id="KW-1185">Reference proteome</keyword>
<gene>
    <name evidence="2" type="ORF">PENTCL1PPCAC_14481</name>
</gene>
<organism evidence="2 3">
    <name type="scientific">Pristionchus entomophagus</name>
    <dbReference type="NCBI Taxonomy" id="358040"/>
    <lineage>
        <taxon>Eukaryota</taxon>
        <taxon>Metazoa</taxon>
        <taxon>Ecdysozoa</taxon>
        <taxon>Nematoda</taxon>
        <taxon>Chromadorea</taxon>
        <taxon>Rhabditida</taxon>
        <taxon>Rhabditina</taxon>
        <taxon>Diplogasteromorpha</taxon>
        <taxon>Diplogasteroidea</taxon>
        <taxon>Neodiplogasteridae</taxon>
        <taxon>Pristionchus</taxon>
    </lineage>
</organism>
<protein>
    <recommendedName>
        <fullName evidence="4">G protein-coupled receptor</fullName>
    </recommendedName>
</protein>
<name>A0AAV5T9P9_9BILA</name>
<keyword evidence="1" id="KW-0812">Transmembrane</keyword>
<evidence type="ECO:0008006" key="4">
    <source>
        <dbReference type="Google" id="ProtNLM"/>
    </source>
</evidence>
<feature type="transmembrane region" description="Helical" evidence="1">
    <location>
        <begin position="92"/>
        <end position="116"/>
    </location>
</feature>
<sequence length="140" mass="15710">SGLIPVLIPGALSAFQAISYLNYDSNFESTAFTLLVSVSCLTELLNVALVIYAYRETSAHRTLLHILTARLVLETPLYLYEGLYIIEHSFIIFESVISLISDYTFLALAAIIFFFVRRAENEGDVHSEPFSNENHAMLDV</sequence>